<feature type="transmembrane region" description="Helical" evidence="1">
    <location>
        <begin position="21"/>
        <end position="45"/>
    </location>
</feature>
<evidence type="ECO:0000256" key="1">
    <source>
        <dbReference type="SAM" id="Phobius"/>
    </source>
</evidence>
<evidence type="ECO:0000313" key="2">
    <source>
        <dbReference type="EMBL" id="CAL4160504.1"/>
    </source>
</evidence>
<accession>A0AAV2S6S6</accession>
<feature type="transmembrane region" description="Helical" evidence="1">
    <location>
        <begin position="70"/>
        <end position="92"/>
    </location>
</feature>
<reference evidence="2 3" key="1">
    <citation type="submission" date="2024-05" db="EMBL/GenBank/DDBJ databases">
        <authorList>
            <person name="Wallberg A."/>
        </authorList>
    </citation>
    <scope>NUCLEOTIDE SEQUENCE [LARGE SCALE GENOMIC DNA]</scope>
</reference>
<keyword evidence="1" id="KW-1133">Transmembrane helix</keyword>
<gene>
    <name evidence="2" type="ORF">MNOR_LOCUS32489</name>
</gene>
<name>A0AAV2S6S6_MEGNR</name>
<comment type="caution">
    <text evidence="2">The sequence shown here is derived from an EMBL/GenBank/DDBJ whole genome shotgun (WGS) entry which is preliminary data.</text>
</comment>
<keyword evidence="3" id="KW-1185">Reference proteome</keyword>
<evidence type="ECO:0000313" key="3">
    <source>
        <dbReference type="Proteomes" id="UP001497623"/>
    </source>
</evidence>
<sequence>MRTPRRETYYRICGARIHRGAALAFLALGVLWFLSGVTCIIIGAISFDNSQWCWDHAGDNAGNVCWRLDLLVSGVINTIGGIVLSAIMIVAIRSRPEVPGTTGQVFATTTGYPQQPGVVYYQSPGLQQSGMVQVAPGMYGQQNLVQGHMQPGVQGHMQPGVHGHMQPGVPSQGYIHSMT</sequence>
<organism evidence="2 3">
    <name type="scientific">Meganyctiphanes norvegica</name>
    <name type="common">Northern krill</name>
    <name type="synonym">Thysanopoda norvegica</name>
    <dbReference type="NCBI Taxonomy" id="48144"/>
    <lineage>
        <taxon>Eukaryota</taxon>
        <taxon>Metazoa</taxon>
        <taxon>Ecdysozoa</taxon>
        <taxon>Arthropoda</taxon>
        <taxon>Crustacea</taxon>
        <taxon>Multicrustacea</taxon>
        <taxon>Malacostraca</taxon>
        <taxon>Eumalacostraca</taxon>
        <taxon>Eucarida</taxon>
        <taxon>Euphausiacea</taxon>
        <taxon>Euphausiidae</taxon>
        <taxon>Meganyctiphanes</taxon>
    </lineage>
</organism>
<dbReference type="EMBL" id="CAXKWB010044349">
    <property type="protein sequence ID" value="CAL4160504.1"/>
    <property type="molecule type" value="Genomic_DNA"/>
</dbReference>
<dbReference type="AlphaFoldDB" id="A0AAV2S6S6"/>
<dbReference type="Proteomes" id="UP001497623">
    <property type="component" value="Unassembled WGS sequence"/>
</dbReference>
<proteinExistence type="predicted"/>
<protein>
    <submittedName>
        <fullName evidence="2">Uncharacterized protein</fullName>
    </submittedName>
</protein>
<keyword evidence="1" id="KW-0812">Transmembrane</keyword>
<keyword evidence="1" id="KW-0472">Membrane</keyword>